<organism evidence="2 3">
    <name type="scientific">Marmota monax</name>
    <name type="common">Woodchuck</name>
    <dbReference type="NCBI Taxonomy" id="9995"/>
    <lineage>
        <taxon>Eukaryota</taxon>
        <taxon>Metazoa</taxon>
        <taxon>Chordata</taxon>
        <taxon>Craniata</taxon>
        <taxon>Vertebrata</taxon>
        <taxon>Euteleostomi</taxon>
        <taxon>Mammalia</taxon>
        <taxon>Eutheria</taxon>
        <taxon>Euarchontoglires</taxon>
        <taxon>Glires</taxon>
        <taxon>Rodentia</taxon>
        <taxon>Sciuromorpha</taxon>
        <taxon>Sciuridae</taxon>
        <taxon>Xerinae</taxon>
        <taxon>Marmotini</taxon>
        <taxon>Marmota</taxon>
    </lineage>
</organism>
<sequence>MASARELQRDEHPSSGCAPPRAWWAALRSSSLPGLLSVFRVKLELKGEQVVWEPVHRHPQSADPQSGPSSGLSCGSWTGLRRSPFPKAAASQPDAGNVRNWAKKRLNAESASGMSGG</sequence>
<gene>
    <name evidence="2" type="ORF">MONAX_5E030566</name>
</gene>
<feature type="compositionally biased region" description="Basic and acidic residues" evidence="1">
    <location>
        <begin position="1"/>
        <end position="13"/>
    </location>
</feature>
<evidence type="ECO:0000313" key="3">
    <source>
        <dbReference type="Proteomes" id="UP000335636"/>
    </source>
</evidence>
<dbReference type="EMBL" id="CABDUW010001542">
    <property type="protein sequence ID" value="VTJ82482.1"/>
    <property type="molecule type" value="Genomic_DNA"/>
</dbReference>
<proteinExistence type="predicted"/>
<keyword evidence="3" id="KW-1185">Reference proteome</keyword>
<accession>A0A5E4CNF7</accession>
<evidence type="ECO:0000256" key="1">
    <source>
        <dbReference type="SAM" id="MobiDB-lite"/>
    </source>
</evidence>
<comment type="caution">
    <text evidence="2">The sequence shown here is derived from an EMBL/GenBank/DDBJ whole genome shotgun (WGS) entry which is preliminary data.</text>
</comment>
<evidence type="ECO:0000313" key="2">
    <source>
        <dbReference type="EMBL" id="VTJ82482.1"/>
    </source>
</evidence>
<name>A0A5E4CNF7_MARMO</name>
<dbReference type="AlphaFoldDB" id="A0A5E4CNF7"/>
<dbReference type="Proteomes" id="UP000335636">
    <property type="component" value="Unassembled WGS sequence"/>
</dbReference>
<protein>
    <submittedName>
        <fullName evidence="2">Uncharacterized protein</fullName>
    </submittedName>
</protein>
<feature type="region of interest" description="Disordered" evidence="1">
    <location>
        <begin position="1"/>
        <end position="20"/>
    </location>
</feature>
<feature type="region of interest" description="Disordered" evidence="1">
    <location>
        <begin position="56"/>
        <end position="117"/>
    </location>
</feature>
<feature type="compositionally biased region" description="Polar residues" evidence="1">
    <location>
        <begin position="62"/>
        <end position="76"/>
    </location>
</feature>
<reference evidence="2" key="1">
    <citation type="submission" date="2019-04" db="EMBL/GenBank/DDBJ databases">
        <authorList>
            <person name="Alioto T."/>
            <person name="Alioto T."/>
        </authorList>
    </citation>
    <scope>NUCLEOTIDE SEQUENCE [LARGE SCALE GENOMIC DNA]</scope>
</reference>